<dbReference type="EMBL" id="JAPDFW010000099">
    <property type="protein sequence ID" value="KAJ5070117.1"/>
    <property type="molecule type" value="Genomic_DNA"/>
</dbReference>
<gene>
    <name evidence="1" type="ORF">M0811_11322</name>
</gene>
<name>A0A9Q0LC21_ANAIG</name>
<dbReference type="AlphaFoldDB" id="A0A9Q0LC21"/>
<protein>
    <submittedName>
        <fullName evidence="1">Uncharacterized protein</fullName>
    </submittedName>
</protein>
<dbReference type="Proteomes" id="UP001149090">
    <property type="component" value="Unassembled WGS sequence"/>
</dbReference>
<organism evidence="1 2">
    <name type="scientific">Anaeramoeba ignava</name>
    <name type="common">Anaerobic marine amoeba</name>
    <dbReference type="NCBI Taxonomy" id="1746090"/>
    <lineage>
        <taxon>Eukaryota</taxon>
        <taxon>Metamonada</taxon>
        <taxon>Anaeramoebidae</taxon>
        <taxon>Anaeramoeba</taxon>
    </lineage>
</organism>
<keyword evidence="2" id="KW-1185">Reference proteome</keyword>
<evidence type="ECO:0000313" key="2">
    <source>
        <dbReference type="Proteomes" id="UP001149090"/>
    </source>
</evidence>
<sequence>MFEKGKKENISFYQWDIQELITQKLRMQQSYESFNSYLYSQLIKKLETIFVILLSYIMVNDNFKLILTTSKEKENFWKQIFELIQIQPYHKIQKYQFDNSEFSFFHYFYEVITEDYHQENKDILKDIVDEPIENWSKKISKRKNISEKYLKNFLNDLIGISFNESEKQFFKDYIQDFQKFILHFEESQINSLTKFSLREIYQKIDWEIFQKIYSIYKLVNEFNQNQNQNQNRNQFGEFSLNRFFDSQFEIIKNSLNKNNSPNELIPIGTCIDKIYDFLNQLTNYTNFKQYISELFKKWSNIYFLFQTKTKNLSKISQTQEFKKDYQKNKVKGVSEIVFEQFFQEYDIFASKRISSFKKEFEEKFLQVFRQNEILDERGFLYGFCLEYLKGEIQENEKQLVLTRITSSFTENQNLNEKQKSNKKKLLAIFLAKFLDFLTNEKLYENIFGISDYEEPNQMFSLRDTKFIIPTKIAKRIIHFH</sequence>
<proteinExistence type="predicted"/>
<reference evidence="1" key="1">
    <citation type="submission" date="2022-10" db="EMBL/GenBank/DDBJ databases">
        <title>Novel sulphate-reducing endosymbionts in the free-living metamonad Anaeramoeba.</title>
        <authorList>
            <person name="Jerlstrom-Hultqvist J."/>
            <person name="Cepicka I."/>
            <person name="Gallot-Lavallee L."/>
            <person name="Salas-Leiva D."/>
            <person name="Curtis B.A."/>
            <person name="Zahonova K."/>
            <person name="Pipaliya S."/>
            <person name="Dacks J."/>
            <person name="Roger A.J."/>
        </authorList>
    </citation>
    <scope>NUCLEOTIDE SEQUENCE</scope>
    <source>
        <strain evidence="1">BMAN</strain>
    </source>
</reference>
<evidence type="ECO:0000313" key="1">
    <source>
        <dbReference type="EMBL" id="KAJ5070117.1"/>
    </source>
</evidence>
<accession>A0A9Q0LC21</accession>
<comment type="caution">
    <text evidence="1">The sequence shown here is derived from an EMBL/GenBank/DDBJ whole genome shotgun (WGS) entry which is preliminary data.</text>
</comment>